<keyword evidence="1" id="KW-1133">Transmembrane helix</keyword>
<dbReference type="GeneID" id="44133617"/>
<dbReference type="EMBL" id="QQWO01000026">
    <property type="protein sequence ID" value="RSU99149.1"/>
    <property type="molecule type" value="Genomic_DNA"/>
</dbReference>
<accession>A0A1L6JBN1</accession>
<dbReference type="Proteomes" id="UP000185161">
    <property type="component" value="Chromosome"/>
</dbReference>
<dbReference type="RefSeq" id="WP_075151977.1">
    <property type="nucleotide sequence ID" value="NZ_CP018820.1"/>
</dbReference>
<reference evidence="2" key="1">
    <citation type="submission" date="2016-12" db="EMBL/GenBank/DDBJ databases">
        <title>Whole genome sequencing of Sphingomonas koreensis.</title>
        <authorList>
            <person name="Conlan S."/>
            <person name="Thomas P.J."/>
            <person name="Mullikin J."/>
            <person name="Palmore T.N."/>
            <person name="Frank K.M."/>
            <person name="Segre J.A."/>
        </authorList>
    </citation>
    <scope>NUCLEOTIDE SEQUENCE</scope>
    <source>
        <strain evidence="2">ABOJV</strain>
    </source>
</reference>
<evidence type="ECO:0000313" key="3">
    <source>
        <dbReference type="EMBL" id="RSU99149.1"/>
    </source>
</evidence>
<name>A0A1L6JBN1_9SPHN</name>
<sequence>MINNHPRRVGIVHAKDCTCCSRRADRIDIAGASLRFLVGLGWGALIAFSLSVLTGVPVV</sequence>
<keyword evidence="4" id="KW-1185">Reference proteome</keyword>
<evidence type="ECO:0000256" key="1">
    <source>
        <dbReference type="SAM" id="Phobius"/>
    </source>
</evidence>
<dbReference type="Proteomes" id="UP000286681">
    <property type="component" value="Unassembled WGS sequence"/>
</dbReference>
<evidence type="ECO:0000313" key="2">
    <source>
        <dbReference type="EMBL" id="APR53339.1"/>
    </source>
</evidence>
<reference evidence="4" key="2">
    <citation type="submission" date="2016-12" db="EMBL/GenBank/DDBJ databases">
        <title>Whole genome sequencing of Sphingomonas sp. ABOJV.</title>
        <authorList>
            <person name="Conlan S."/>
            <person name="Thomas P.J."/>
            <person name="Mullikin J."/>
            <person name="Palmore T.N."/>
            <person name="Frank K.M."/>
            <person name="Segre J.A."/>
        </authorList>
    </citation>
    <scope>NUCLEOTIDE SEQUENCE [LARGE SCALE GENOMIC DNA]</scope>
    <source>
        <strain evidence="4">ABOJV</strain>
    </source>
</reference>
<feature type="transmembrane region" description="Helical" evidence="1">
    <location>
        <begin position="32"/>
        <end position="53"/>
    </location>
</feature>
<proteinExistence type="predicted"/>
<evidence type="ECO:0000313" key="4">
    <source>
        <dbReference type="Proteomes" id="UP000185161"/>
    </source>
</evidence>
<evidence type="ECO:0000313" key="5">
    <source>
        <dbReference type="Proteomes" id="UP000286681"/>
    </source>
</evidence>
<gene>
    <name evidence="2" type="ORF">BRX40_13690</name>
    <name evidence="3" type="ORF">CA257_21090</name>
</gene>
<dbReference type="KEGG" id="skr:BRX40_13690"/>
<keyword evidence="1" id="KW-0812">Transmembrane</keyword>
<protein>
    <submittedName>
        <fullName evidence="2">Uncharacterized protein</fullName>
    </submittedName>
</protein>
<dbReference type="EMBL" id="CP018820">
    <property type="protein sequence ID" value="APR53339.1"/>
    <property type="molecule type" value="Genomic_DNA"/>
</dbReference>
<reference evidence="3 5" key="3">
    <citation type="submission" date="2018-07" db="EMBL/GenBank/DDBJ databases">
        <title>Genomic and Epidemiologic Investigation of an Indolent Hospital Outbreak.</title>
        <authorList>
            <person name="Johnson R.C."/>
            <person name="Deming C."/>
            <person name="Conlan S."/>
            <person name="Zellmer C.J."/>
            <person name="Michelin A.V."/>
            <person name="Lee-Lin S."/>
            <person name="Thomas P.J."/>
            <person name="Park M."/>
            <person name="Weingarten R.A."/>
            <person name="Less J."/>
            <person name="Dekker J.P."/>
            <person name="Frank K.M."/>
            <person name="Musser K.A."/>
            <person name="Mcquiston J.R."/>
            <person name="Henderson D.K."/>
            <person name="Lau A.F."/>
            <person name="Palmore T.N."/>
            <person name="Segre J.A."/>
        </authorList>
    </citation>
    <scope>NUCLEOTIDE SEQUENCE [LARGE SCALE GENOMIC DNA]</scope>
    <source>
        <strain evidence="3 5">SK-NIH.Env10_0317</strain>
    </source>
</reference>
<dbReference type="STRING" id="93064.BRX40_13690"/>
<keyword evidence="1" id="KW-0472">Membrane</keyword>
<organism evidence="2 4">
    <name type="scientific">Sphingomonas koreensis</name>
    <dbReference type="NCBI Taxonomy" id="93064"/>
    <lineage>
        <taxon>Bacteria</taxon>
        <taxon>Pseudomonadati</taxon>
        <taxon>Pseudomonadota</taxon>
        <taxon>Alphaproteobacteria</taxon>
        <taxon>Sphingomonadales</taxon>
        <taxon>Sphingomonadaceae</taxon>
        <taxon>Sphingomonas</taxon>
    </lineage>
</organism>
<dbReference type="AlphaFoldDB" id="A0A1L6JBN1"/>